<dbReference type="CDD" id="cd06223">
    <property type="entry name" value="PRTases_typeI"/>
    <property type="match status" value="1"/>
</dbReference>
<evidence type="ECO:0000256" key="3">
    <source>
        <dbReference type="ARBA" id="ARBA00004659"/>
    </source>
</evidence>
<dbReference type="GO" id="GO:0016208">
    <property type="term" value="F:AMP binding"/>
    <property type="evidence" value="ECO:0007669"/>
    <property type="project" value="TreeGrafter"/>
</dbReference>
<keyword evidence="7" id="KW-0328">Glycosyltransferase</keyword>
<dbReference type="GO" id="GO:0002055">
    <property type="term" value="F:adenine binding"/>
    <property type="evidence" value="ECO:0007669"/>
    <property type="project" value="TreeGrafter"/>
</dbReference>
<evidence type="ECO:0000256" key="7">
    <source>
        <dbReference type="ARBA" id="ARBA00022676"/>
    </source>
</evidence>
<proteinExistence type="inferred from homology"/>
<keyword evidence="6" id="KW-0963">Cytoplasm</keyword>
<dbReference type="InterPro" id="IPR000836">
    <property type="entry name" value="PRTase_dom"/>
</dbReference>
<name>A0A382M341_9ZZZZ</name>
<dbReference type="EC" id="2.4.2.7" evidence="5"/>
<dbReference type="GO" id="GO:0006166">
    <property type="term" value="P:purine ribonucleoside salvage"/>
    <property type="evidence" value="ECO:0007669"/>
    <property type="project" value="UniProtKB-KW"/>
</dbReference>
<protein>
    <recommendedName>
        <fullName evidence="5">adenine phosphoribosyltransferase</fullName>
        <ecNumber evidence="5">2.4.2.7</ecNumber>
    </recommendedName>
</protein>
<reference evidence="11" key="1">
    <citation type="submission" date="2018-05" db="EMBL/GenBank/DDBJ databases">
        <authorList>
            <person name="Lanie J.A."/>
            <person name="Ng W.-L."/>
            <person name="Kazmierczak K.M."/>
            <person name="Andrzejewski T.M."/>
            <person name="Davidsen T.M."/>
            <person name="Wayne K.J."/>
            <person name="Tettelin H."/>
            <person name="Glass J.I."/>
            <person name="Rusch D."/>
            <person name="Podicherti R."/>
            <person name="Tsui H.-C.T."/>
            <person name="Winkler M.E."/>
        </authorList>
    </citation>
    <scope>NUCLEOTIDE SEQUENCE</scope>
</reference>
<evidence type="ECO:0000256" key="8">
    <source>
        <dbReference type="ARBA" id="ARBA00022679"/>
    </source>
</evidence>
<comment type="catalytic activity">
    <reaction evidence="1">
        <text>AMP + diphosphate = 5-phospho-alpha-D-ribose 1-diphosphate + adenine</text>
        <dbReference type="Rhea" id="RHEA:16609"/>
        <dbReference type="ChEBI" id="CHEBI:16708"/>
        <dbReference type="ChEBI" id="CHEBI:33019"/>
        <dbReference type="ChEBI" id="CHEBI:58017"/>
        <dbReference type="ChEBI" id="CHEBI:456215"/>
        <dbReference type="EC" id="2.4.2.7"/>
    </reaction>
</comment>
<evidence type="ECO:0000313" key="11">
    <source>
        <dbReference type="EMBL" id="SVC41782.1"/>
    </source>
</evidence>
<evidence type="ECO:0000256" key="5">
    <source>
        <dbReference type="ARBA" id="ARBA00011893"/>
    </source>
</evidence>
<dbReference type="GO" id="GO:0044209">
    <property type="term" value="P:AMP salvage"/>
    <property type="evidence" value="ECO:0007669"/>
    <property type="project" value="TreeGrafter"/>
</dbReference>
<comment type="similarity">
    <text evidence="4">Belongs to the purine/pyrimidine phosphoribosyltransferase family.</text>
</comment>
<evidence type="ECO:0000256" key="6">
    <source>
        <dbReference type="ARBA" id="ARBA00022490"/>
    </source>
</evidence>
<dbReference type="GO" id="GO:0006168">
    <property type="term" value="P:adenine salvage"/>
    <property type="evidence" value="ECO:0007669"/>
    <property type="project" value="TreeGrafter"/>
</dbReference>
<evidence type="ECO:0000256" key="4">
    <source>
        <dbReference type="ARBA" id="ARBA00008391"/>
    </source>
</evidence>
<evidence type="ECO:0000256" key="1">
    <source>
        <dbReference type="ARBA" id="ARBA00000868"/>
    </source>
</evidence>
<organism evidence="11">
    <name type="scientific">marine metagenome</name>
    <dbReference type="NCBI Taxonomy" id="408172"/>
    <lineage>
        <taxon>unclassified sequences</taxon>
        <taxon>metagenomes</taxon>
        <taxon>ecological metagenomes</taxon>
    </lineage>
</organism>
<dbReference type="SUPFAM" id="SSF53271">
    <property type="entry name" value="PRTase-like"/>
    <property type="match status" value="1"/>
</dbReference>
<dbReference type="Gene3D" id="3.40.50.2020">
    <property type="match status" value="1"/>
</dbReference>
<dbReference type="GO" id="GO:0005737">
    <property type="term" value="C:cytoplasm"/>
    <property type="evidence" value="ECO:0007669"/>
    <property type="project" value="UniProtKB-SubCell"/>
</dbReference>
<dbReference type="PANTHER" id="PTHR32315">
    <property type="entry name" value="ADENINE PHOSPHORIBOSYLTRANSFERASE"/>
    <property type="match status" value="1"/>
</dbReference>
<dbReference type="PANTHER" id="PTHR32315:SF3">
    <property type="entry name" value="ADENINE PHOSPHORIBOSYLTRANSFERASE"/>
    <property type="match status" value="1"/>
</dbReference>
<evidence type="ECO:0000256" key="9">
    <source>
        <dbReference type="ARBA" id="ARBA00022726"/>
    </source>
</evidence>
<dbReference type="AlphaFoldDB" id="A0A382M341"/>
<evidence type="ECO:0000256" key="2">
    <source>
        <dbReference type="ARBA" id="ARBA00004496"/>
    </source>
</evidence>
<dbReference type="Pfam" id="PF00156">
    <property type="entry name" value="Pribosyltran"/>
    <property type="match status" value="1"/>
</dbReference>
<dbReference type="InterPro" id="IPR050054">
    <property type="entry name" value="UPRTase/APRTase"/>
</dbReference>
<keyword evidence="8" id="KW-0808">Transferase</keyword>
<accession>A0A382M341</accession>
<dbReference type="GO" id="GO:0003999">
    <property type="term" value="F:adenine phosphoribosyltransferase activity"/>
    <property type="evidence" value="ECO:0007669"/>
    <property type="project" value="UniProtKB-EC"/>
</dbReference>
<keyword evidence="9" id="KW-0660">Purine salvage</keyword>
<feature type="non-terminal residue" evidence="11">
    <location>
        <position position="1"/>
    </location>
</feature>
<dbReference type="EMBL" id="UINC01090124">
    <property type="protein sequence ID" value="SVC41782.1"/>
    <property type="molecule type" value="Genomic_DNA"/>
</dbReference>
<feature type="domain" description="Phosphoribosyltransferase" evidence="10">
    <location>
        <begin position="6"/>
        <end position="110"/>
    </location>
</feature>
<evidence type="ECO:0000259" key="10">
    <source>
        <dbReference type="Pfam" id="PF00156"/>
    </source>
</evidence>
<gene>
    <name evidence="11" type="ORF">METZ01_LOCUS294636</name>
</gene>
<comment type="pathway">
    <text evidence="3">Purine metabolism; AMP biosynthesis via salvage pathway; AMP from adenine: step 1/1.</text>
</comment>
<comment type="subcellular location">
    <subcellularLocation>
        <location evidence="2">Cytoplasm</location>
    </subcellularLocation>
</comment>
<dbReference type="NCBIfam" id="NF002636">
    <property type="entry name" value="PRK02304.1-5"/>
    <property type="match status" value="1"/>
</dbReference>
<sequence length="132" mass="14775">EMYNLIKDYDADYLCGIDSRGFLIASPLAIYSKIPLLLIRKKGKLPPPTIEEGYDLEYGDSFLEISKSVNLINKKVIIIDDVVATGGTAVASIKLLEKLRANIVNLSFLINLTNIPKKNKLITKKIKFLISY</sequence>
<dbReference type="InterPro" id="IPR029057">
    <property type="entry name" value="PRTase-like"/>
</dbReference>